<feature type="transmembrane region" description="Helical" evidence="10">
    <location>
        <begin position="39"/>
        <end position="58"/>
    </location>
</feature>
<evidence type="ECO:0000256" key="3">
    <source>
        <dbReference type="ARBA" id="ARBA00007685"/>
    </source>
</evidence>
<keyword evidence="6" id="KW-0256">Endoplasmic reticulum</keyword>
<keyword evidence="7" id="KW-0735">Signal-anchor</keyword>
<name>A0A8N4F172_ELAGV</name>
<keyword evidence="5 10" id="KW-0812">Transmembrane</keyword>
<evidence type="ECO:0000256" key="7">
    <source>
        <dbReference type="ARBA" id="ARBA00022968"/>
    </source>
</evidence>
<dbReference type="OrthoDB" id="2124077at2759"/>
<dbReference type="InterPro" id="IPR036330">
    <property type="entry name" value="Ost4p_sf"/>
</dbReference>
<gene>
    <name evidence="12" type="primary">LOC109506062</name>
</gene>
<dbReference type="InterPro" id="IPR044165">
    <property type="entry name" value="OST4_plant"/>
</dbReference>
<dbReference type="PANTHER" id="PTHR28677">
    <property type="entry name" value="DOLICHYL-DIPHOSPHOOLIGOSACCHARIDE--PROTEIN GLYCOSYLTRANSFERASE SUBUNIT 4A-RELATED"/>
    <property type="match status" value="1"/>
</dbReference>
<evidence type="ECO:0000256" key="8">
    <source>
        <dbReference type="ARBA" id="ARBA00022989"/>
    </source>
</evidence>
<comment type="subcellular location">
    <subcellularLocation>
        <location evidence="2">Endoplasmic reticulum membrane</location>
        <topology evidence="2">Single-pass type III membrane protein</topology>
    </subcellularLocation>
</comment>
<organism evidence="11 12">
    <name type="scientific">Elaeis guineensis var. tenera</name>
    <name type="common">Oil palm</name>
    <dbReference type="NCBI Taxonomy" id="51953"/>
    <lineage>
        <taxon>Eukaryota</taxon>
        <taxon>Viridiplantae</taxon>
        <taxon>Streptophyta</taxon>
        <taxon>Embryophyta</taxon>
        <taxon>Tracheophyta</taxon>
        <taxon>Spermatophyta</taxon>
        <taxon>Magnoliopsida</taxon>
        <taxon>Liliopsida</taxon>
        <taxon>Arecaceae</taxon>
        <taxon>Arecoideae</taxon>
        <taxon>Cocoseae</taxon>
        <taxon>Elaeidinae</taxon>
        <taxon>Elaeis</taxon>
    </lineage>
</organism>
<proteinExistence type="inferred from homology"/>
<dbReference type="SUPFAM" id="SSF103464">
    <property type="entry name" value="Oligosaccharyltransferase subunit ost4p"/>
    <property type="match status" value="1"/>
</dbReference>
<accession>A0A8N4F172</accession>
<evidence type="ECO:0000256" key="5">
    <source>
        <dbReference type="ARBA" id="ARBA00022692"/>
    </source>
</evidence>
<evidence type="ECO:0000256" key="10">
    <source>
        <dbReference type="SAM" id="Phobius"/>
    </source>
</evidence>
<evidence type="ECO:0000256" key="9">
    <source>
        <dbReference type="ARBA" id="ARBA00023136"/>
    </source>
</evidence>
<comment type="similarity">
    <text evidence="3">Belongs to the OST4 family.</text>
</comment>
<dbReference type="AlphaFoldDB" id="A0A8N4F172"/>
<evidence type="ECO:0000313" key="11">
    <source>
        <dbReference type="Proteomes" id="UP000504607"/>
    </source>
</evidence>
<dbReference type="Proteomes" id="UP000504607">
    <property type="component" value="Chromosome 7"/>
</dbReference>
<keyword evidence="11" id="KW-1185">Reference proteome</keyword>
<evidence type="ECO:0000256" key="6">
    <source>
        <dbReference type="ARBA" id="ARBA00022824"/>
    </source>
</evidence>
<comment type="function">
    <text evidence="1">Subunit of the oligosaccharyl transferase (OST) complex that catalyzes the initial transfer of a defined glycan (Glc(3)Man(9)GlcNAc(2) in eukaryotes) from the lipid carrier dolichol-pyrophosphate to an asparagine residue within an Asn-X-Ser/Thr consensus motif in nascent polypeptide chains, the first step in protein N-glycosylation. N-glycosylation occurs cotranslationally and the complex associates with the Sec61 complex at the channel-forming translocon complex that mediates protein translocation across the endoplasmic reticulum (ER). All subunits are required for a maximal enzyme activity.</text>
</comment>
<dbReference type="PANTHER" id="PTHR28677:SF8">
    <property type="entry name" value="OLIGOSACCARYLTRANSFERASE"/>
    <property type="match status" value="1"/>
</dbReference>
<evidence type="ECO:0000256" key="2">
    <source>
        <dbReference type="ARBA" id="ARBA00004643"/>
    </source>
</evidence>
<feature type="transmembrane region" description="Helical" evidence="10">
    <location>
        <begin position="70"/>
        <end position="91"/>
    </location>
</feature>
<dbReference type="Pfam" id="PF10215">
    <property type="entry name" value="Ost4"/>
    <property type="match status" value="1"/>
</dbReference>
<keyword evidence="8 10" id="KW-1133">Transmembrane helix</keyword>
<comment type="subunit">
    <text evidence="4">Component of the oligosaccharyltransferase (OST) complex.</text>
</comment>
<evidence type="ECO:0000313" key="12">
    <source>
        <dbReference type="RefSeq" id="XP_029121464.1"/>
    </source>
</evidence>
<dbReference type="InterPro" id="IPR018943">
    <property type="entry name" value="Oligosaccaryltransferase"/>
</dbReference>
<sequence>MLTQFELVWNCCIHLHYISKINLHVLLLFASLQKTCKPYVMYIACLPADLYLISCYFVCTILQMIDDQDLGFFANFLGLCIFILVITYHYVMADPKYEGN</sequence>
<evidence type="ECO:0000256" key="1">
    <source>
        <dbReference type="ARBA" id="ARBA00002791"/>
    </source>
</evidence>
<protein>
    <submittedName>
        <fullName evidence="12">Uncharacterized protein LOC109506062</fullName>
    </submittedName>
</protein>
<evidence type="ECO:0000256" key="4">
    <source>
        <dbReference type="ARBA" id="ARBA00011157"/>
    </source>
</evidence>
<keyword evidence="9 10" id="KW-0472">Membrane</keyword>
<reference evidence="12" key="1">
    <citation type="submission" date="2025-08" db="UniProtKB">
        <authorList>
            <consortium name="RefSeq"/>
        </authorList>
    </citation>
    <scope>IDENTIFICATION</scope>
</reference>
<dbReference type="RefSeq" id="XP_029121464.1">
    <property type="nucleotide sequence ID" value="XM_029265631.1"/>
</dbReference>
<dbReference type="GO" id="GO:0005789">
    <property type="term" value="C:endoplasmic reticulum membrane"/>
    <property type="evidence" value="ECO:0007669"/>
    <property type="project" value="UniProtKB-SubCell"/>
</dbReference>